<evidence type="ECO:0000313" key="2">
    <source>
        <dbReference type="EMBL" id="KIH52589.1"/>
    </source>
</evidence>
<protein>
    <submittedName>
        <fullName evidence="2">Uncharacterized protein</fullName>
    </submittedName>
</protein>
<organism evidence="2 3">
    <name type="scientific">Ancylostoma duodenale</name>
    <dbReference type="NCBI Taxonomy" id="51022"/>
    <lineage>
        <taxon>Eukaryota</taxon>
        <taxon>Metazoa</taxon>
        <taxon>Ecdysozoa</taxon>
        <taxon>Nematoda</taxon>
        <taxon>Chromadorea</taxon>
        <taxon>Rhabditida</taxon>
        <taxon>Rhabditina</taxon>
        <taxon>Rhabditomorpha</taxon>
        <taxon>Strongyloidea</taxon>
        <taxon>Ancylostomatidae</taxon>
        <taxon>Ancylostomatinae</taxon>
        <taxon>Ancylostoma</taxon>
    </lineage>
</organism>
<proteinExistence type="predicted"/>
<name>A0A0C2G118_9BILA</name>
<keyword evidence="3" id="KW-1185">Reference proteome</keyword>
<feature type="region of interest" description="Disordered" evidence="1">
    <location>
        <begin position="1"/>
        <end position="67"/>
    </location>
</feature>
<dbReference type="Proteomes" id="UP000054047">
    <property type="component" value="Unassembled WGS sequence"/>
</dbReference>
<evidence type="ECO:0000313" key="3">
    <source>
        <dbReference type="Proteomes" id="UP000054047"/>
    </source>
</evidence>
<dbReference type="AlphaFoldDB" id="A0A0C2G118"/>
<reference evidence="2 3" key="1">
    <citation type="submission" date="2013-12" db="EMBL/GenBank/DDBJ databases">
        <title>Draft genome of the parsitic nematode Ancylostoma duodenale.</title>
        <authorList>
            <person name="Mitreva M."/>
        </authorList>
    </citation>
    <scope>NUCLEOTIDE SEQUENCE [LARGE SCALE GENOMIC DNA]</scope>
    <source>
        <strain evidence="2 3">Zhejiang</strain>
    </source>
</reference>
<dbReference type="EMBL" id="KN743264">
    <property type="protein sequence ID" value="KIH52589.1"/>
    <property type="molecule type" value="Genomic_DNA"/>
</dbReference>
<accession>A0A0C2G118</accession>
<feature type="compositionally biased region" description="Low complexity" evidence="1">
    <location>
        <begin position="33"/>
        <end position="62"/>
    </location>
</feature>
<sequence>MAVLSTELRSSHNLTRKLQDTVSNGKPGPTPQPKATTAAPVRPQPAVTTRAPRPPVVVTSAPLPGTNGGNDFGGIGGFGDFDGFGGFDKFFCRDSLGY</sequence>
<gene>
    <name evidence="2" type="ORF">ANCDUO_17308</name>
</gene>
<evidence type="ECO:0000256" key="1">
    <source>
        <dbReference type="SAM" id="MobiDB-lite"/>
    </source>
</evidence>